<accession>A0A9P4VRV7</accession>
<evidence type="ECO:0000313" key="2">
    <source>
        <dbReference type="Proteomes" id="UP000799429"/>
    </source>
</evidence>
<reference evidence="1" key="1">
    <citation type="journal article" date="2020" name="Stud. Mycol.">
        <title>101 Dothideomycetes genomes: a test case for predicting lifestyles and emergence of pathogens.</title>
        <authorList>
            <person name="Haridas S."/>
            <person name="Albert R."/>
            <person name="Binder M."/>
            <person name="Bloem J."/>
            <person name="Labutti K."/>
            <person name="Salamov A."/>
            <person name="Andreopoulos B."/>
            <person name="Baker S."/>
            <person name="Barry K."/>
            <person name="Bills G."/>
            <person name="Bluhm B."/>
            <person name="Cannon C."/>
            <person name="Castanera R."/>
            <person name="Culley D."/>
            <person name="Daum C."/>
            <person name="Ezra D."/>
            <person name="Gonzalez J."/>
            <person name="Henrissat B."/>
            <person name="Kuo A."/>
            <person name="Liang C."/>
            <person name="Lipzen A."/>
            <person name="Lutzoni F."/>
            <person name="Magnuson J."/>
            <person name="Mondo S."/>
            <person name="Nolan M."/>
            <person name="Ohm R."/>
            <person name="Pangilinan J."/>
            <person name="Park H.-J."/>
            <person name="Ramirez L."/>
            <person name="Alfaro M."/>
            <person name="Sun H."/>
            <person name="Tritt A."/>
            <person name="Yoshinaga Y."/>
            <person name="Zwiers L.-H."/>
            <person name="Turgeon B."/>
            <person name="Goodwin S."/>
            <person name="Spatafora J."/>
            <person name="Crous P."/>
            <person name="Grigoriev I."/>
        </authorList>
    </citation>
    <scope>NUCLEOTIDE SEQUENCE</scope>
    <source>
        <strain evidence="1">CBS 101060</strain>
    </source>
</reference>
<name>A0A9P4VRV7_9PEZI</name>
<proteinExistence type="predicted"/>
<organism evidence="1 2">
    <name type="scientific">Patellaria atrata CBS 101060</name>
    <dbReference type="NCBI Taxonomy" id="1346257"/>
    <lineage>
        <taxon>Eukaryota</taxon>
        <taxon>Fungi</taxon>
        <taxon>Dikarya</taxon>
        <taxon>Ascomycota</taxon>
        <taxon>Pezizomycotina</taxon>
        <taxon>Dothideomycetes</taxon>
        <taxon>Dothideomycetes incertae sedis</taxon>
        <taxon>Patellariales</taxon>
        <taxon>Patellariaceae</taxon>
        <taxon>Patellaria</taxon>
    </lineage>
</organism>
<evidence type="ECO:0000313" key="1">
    <source>
        <dbReference type="EMBL" id="KAF2837929.1"/>
    </source>
</evidence>
<dbReference type="Proteomes" id="UP000799429">
    <property type="component" value="Unassembled WGS sequence"/>
</dbReference>
<keyword evidence="2" id="KW-1185">Reference proteome</keyword>
<comment type="caution">
    <text evidence="1">The sequence shown here is derived from an EMBL/GenBank/DDBJ whole genome shotgun (WGS) entry which is preliminary data.</text>
</comment>
<dbReference type="AlphaFoldDB" id="A0A9P4VRV7"/>
<gene>
    <name evidence="1" type="ORF">M501DRAFT_1058801</name>
</gene>
<dbReference type="EMBL" id="MU006098">
    <property type="protein sequence ID" value="KAF2837929.1"/>
    <property type="molecule type" value="Genomic_DNA"/>
</dbReference>
<protein>
    <submittedName>
        <fullName evidence="1">Uncharacterized protein</fullName>
    </submittedName>
</protein>
<sequence>MFLRRLIKGHLIPSPINRSVISSIDSSIDSLKPYSMSLRREGRGSLTSSLRLTELFQQKDWFYIHQGKRLAEILCDLERHLRLQRSGIATVPESVTTLTDDITTITNSLVDPTLAKIINALEEKELWPIQVHWADCATYVMDAPKADLPSEKYRRIVAPPHFTWTCSVCAIDLEKEFSLLWHTAYE</sequence>